<dbReference type="InterPro" id="IPR005467">
    <property type="entry name" value="His_kinase_dom"/>
</dbReference>
<comment type="subcellular location">
    <subcellularLocation>
        <location evidence="2">Membrane</location>
        <topology evidence="2">Multi-pass membrane protein</topology>
    </subcellularLocation>
</comment>
<evidence type="ECO:0000259" key="14">
    <source>
        <dbReference type="PROSITE" id="PS50109"/>
    </source>
</evidence>
<evidence type="ECO:0000256" key="11">
    <source>
        <dbReference type="ARBA" id="ARBA00023012"/>
    </source>
</evidence>
<dbReference type="Gene3D" id="3.30.565.10">
    <property type="entry name" value="Histidine kinase-like ATPase, C-terminal domain"/>
    <property type="match status" value="1"/>
</dbReference>
<dbReference type="InterPro" id="IPR035965">
    <property type="entry name" value="PAS-like_dom_sf"/>
</dbReference>
<evidence type="ECO:0000256" key="8">
    <source>
        <dbReference type="ARBA" id="ARBA00022777"/>
    </source>
</evidence>
<keyword evidence="6 13" id="KW-0812">Transmembrane</keyword>
<dbReference type="RefSeq" id="WP_041047011.1">
    <property type="nucleotide sequence ID" value="NZ_JXAK01000010.1"/>
</dbReference>
<evidence type="ECO:0000256" key="10">
    <source>
        <dbReference type="ARBA" id="ARBA00022989"/>
    </source>
</evidence>
<comment type="catalytic activity">
    <reaction evidence="1">
        <text>ATP + protein L-histidine = ADP + protein N-phospho-L-histidine.</text>
        <dbReference type="EC" id="2.7.13.3"/>
    </reaction>
</comment>
<dbReference type="PANTHER" id="PTHR42878">
    <property type="entry name" value="TWO-COMPONENT HISTIDINE KINASE"/>
    <property type="match status" value="1"/>
</dbReference>
<evidence type="ECO:0000313" key="16">
    <source>
        <dbReference type="Proteomes" id="UP000031967"/>
    </source>
</evidence>
<dbReference type="InterPro" id="IPR036890">
    <property type="entry name" value="HATPase_C_sf"/>
</dbReference>
<protein>
    <recommendedName>
        <fullName evidence="3">histidine kinase</fullName>
        <ecNumber evidence="3">2.7.13.3</ecNumber>
    </recommendedName>
</protein>
<dbReference type="SMART" id="SM00387">
    <property type="entry name" value="HATPase_c"/>
    <property type="match status" value="1"/>
</dbReference>
<evidence type="ECO:0000256" key="7">
    <source>
        <dbReference type="ARBA" id="ARBA00022741"/>
    </source>
</evidence>
<keyword evidence="8" id="KW-0418">Kinase</keyword>
<gene>
    <name evidence="15" type="ORF">SD70_07570</name>
</gene>
<feature type="transmembrane region" description="Helical" evidence="13">
    <location>
        <begin position="33"/>
        <end position="53"/>
    </location>
</feature>
<dbReference type="SUPFAM" id="SSF55874">
    <property type="entry name" value="ATPase domain of HSP90 chaperone/DNA topoisomerase II/histidine kinase"/>
    <property type="match status" value="1"/>
</dbReference>
<dbReference type="SMART" id="SM00388">
    <property type="entry name" value="HisKA"/>
    <property type="match status" value="1"/>
</dbReference>
<evidence type="ECO:0000256" key="4">
    <source>
        <dbReference type="ARBA" id="ARBA00022553"/>
    </source>
</evidence>
<dbReference type="InterPro" id="IPR003594">
    <property type="entry name" value="HATPase_dom"/>
</dbReference>
<evidence type="ECO:0000256" key="13">
    <source>
        <dbReference type="SAM" id="Phobius"/>
    </source>
</evidence>
<dbReference type="PROSITE" id="PS50109">
    <property type="entry name" value="HIS_KIN"/>
    <property type="match status" value="1"/>
</dbReference>
<keyword evidence="10 13" id="KW-1133">Transmembrane helix</keyword>
<feature type="transmembrane region" description="Helical" evidence="13">
    <location>
        <begin position="151"/>
        <end position="172"/>
    </location>
</feature>
<dbReference type="PRINTS" id="PR00344">
    <property type="entry name" value="BCTRLSENSOR"/>
</dbReference>
<dbReference type="CDD" id="cd00082">
    <property type="entry name" value="HisKA"/>
    <property type="match status" value="1"/>
</dbReference>
<keyword evidence="16" id="KW-1185">Reference proteome</keyword>
<dbReference type="InterPro" id="IPR000014">
    <property type="entry name" value="PAS"/>
</dbReference>
<evidence type="ECO:0000313" key="15">
    <source>
        <dbReference type="EMBL" id="KIL41307.1"/>
    </source>
</evidence>
<evidence type="ECO:0000256" key="3">
    <source>
        <dbReference type="ARBA" id="ARBA00012438"/>
    </source>
</evidence>
<keyword evidence="4" id="KW-0597">Phosphoprotein</keyword>
<feature type="domain" description="Histidine kinase" evidence="14">
    <location>
        <begin position="369"/>
        <end position="583"/>
    </location>
</feature>
<feature type="transmembrane region" description="Helical" evidence="13">
    <location>
        <begin position="65"/>
        <end position="86"/>
    </location>
</feature>
<feature type="transmembrane region" description="Helical" evidence="13">
    <location>
        <begin position="210"/>
        <end position="228"/>
    </location>
</feature>
<accession>A0ABR5ALS5</accession>
<keyword evidence="7" id="KW-0547">Nucleotide-binding</keyword>
<feature type="transmembrane region" description="Helical" evidence="13">
    <location>
        <begin position="98"/>
        <end position="116"/>
    </location>
</feature>
<dbReference type="InterPro" id="IPR003661">
    <property type="entry name" value="HisK_dim/P_dom"/>
</dbReference>
<evidence type="ECO:0000256" key="5">
    <source>
        <dbReference type="ARBA" id="ARBA00022679"/>
    </source>
</evidence>
<dbReference type="Gene3D" id="1.10.287.130">
    <property type="match status" value="1"/>
</dbReference>
<feature type="transmembrane region" description="Helical" evidence="13">
    <location>
        <begin position="6"/>
        <end position="26"/>
    </location>
</feature>
<evidence type="ECO:0000256" key="2">
    <source>
        <dbReference type="ARBA" id="ARBA00004141"/>
    </source>
</evidence>
<dbReference type="Pfam" id="PF02518">
    <property type="entry name" value="HATPase_c"/>
    <property type="match status" value="1"/>
</dbReference>
<name>A0ABR5ALS5_9BACL</name>
<evidence type="ECO:0000256" key="12">
    <source>
        <dbReference type="ARBA" id="ARBA00023136"/>
    </source>
</evidence>
<proteinExistence type="predicted"/>
<dbReference type="Proteomes" id="UP000031967">
    <property type="component" value="Unassembled WGS sequence"/>
</dbReference>
<keyword evidence="11" id="KW-0902">Two-component regulatory system</keyword>
<dbReference type="EMBL" id="JXAK01000010">
    <property type="protein sequence ID" value="KIL41307.1"/>
    <property type="molecule type" value="Genomic_DNA"/>
</dbReference>
<keyword evidence="12 13" id="KW-0472">Membrane</keyword>
<dbReference type="InterPro" id="IPR036097">
    <property type="entry name" value="HisK_dim/P_sf"/>
</dbReference>
<dbReference type="Gene3D" id="3.30.450.20">
    <property type="entry name" value="PAS domain"/>
    <property type="match status" value="1"/>
</dbReference>
<dbReference type="EC" id="2.7.13.3" evidence="3"/>
<evidence type="ECO:0000256" key="1">
    <source>
        <dbReference type="ARBA" id="ARBA00000085"/>
    </source>
</evidence>
<evidence type="ECO:0000256" key="9">
    <source>
        <dbReference type="ARBA" id="ARBA00022840"/>
    </source>
</evidence>
<comment type="caution">
    <text evidence="15">The sequence shown here is derived from an EMBL/GenBank/DDBJ whole genome shotgun (WGS) entry which is preliminary data.</text>
</comment>
<dbReference type="InterPro" id="IPR004358">
    <property type="entry name" value="Sig_transdc_His_kin-like_C"/>
</dbReference>
<keyword evidence="9" id="KW-0067">ATP-binding</keyword>
<dbReference type="InterPro" id="IPR031621">
    <property type="entry name" value="HisKA_7TM"/>
</dbReference>
<dbReference type="Pfam" id="PF16927">
    <property type="entry name" value="HisKA_7TM"/>
    <property type="match status" value="1"/>
</dbReference>
<dbReference type="Pfam" id="PF13188">
    <property type="entry name" value="PAS_8"/>
    <property type="match status" value="1"/>
</dbReference>
<keyword evidence="5" id="KW-0808">Transferase</keyword>
<dbReference type="PANTHER" id="PTHR42878:SF7">
    <property type="entry name" value="SENSOR HISTIDINE KINASE GLRK"/>
    <property type="match status" value="1"/>
</dbReference>
<dbReference type="InterPro" id="IPR050351">
    <property type="entry name" value="BphY/WalK/GraS-like"/>
</dbReference>
<dbReference type="SUPFAM" id="SSF47384">
    <property type="entry name" value="Homodimeric domain of signal transducing histidine kinase"/>
    <property type="match status" value="1"/>
</dbReference>
<sequence length="599" mass="67253">MSYKVILFVVLMISTYMTLLISFLSWPNRKQPAARICALIMLAASFYSFGYAFEIASRTTDQVVFWLKVEYAGIPFISALWLILILQYTGNKALLHKRVYFLLMAVPVVTLIMHYTNDTHHWFYREIALGKLAGITTVTTVKGPWYWVHTAYSYLCTLAGIVVSAALYLKAAPLIRKQIIVMMVGAAVPWIANMLYLTGSISANLDLEPFSFMVSGVIYFFGIYRLNILRLSSLAMEQVFESMADGVVILDLEYNITNFNEAAQGIFEQLGPIRDKPAPALQVFAAYPAIVAKLAESSNSESQLSFSRNGVTKHYDFSVSMIYGKGRTLLGKTLLFHETTEVVNNQEKLLTIARQLADMNAFKDQLFSVLAHDIRDPLAVLINLTELLEEEIQSLASENLEIFREVKEQIAGTYELVEHLLEWFRNQKRKIAFNPSAWDLSSFVQQAIQTVKVHCEIKKIEIVSYIDDGFAVFADKEMVGIILRNLLANAIKFTAIGGYVRIRAAYKEDWIVVSVQDSGGGIDPAIAKSLLQDSQPVNMTMEKGSGFGLVLCKELVGIHGGSIWFESAPGQGSTFFFTLQANEKAEKYPIREQRELEPA</sequence>
<dbReference type="Pfam" id="PF00512">
    <property type="entry name" value="HisKA"/>
    <property type="match status" value="1"/>
</dbReference>
<reference evidence="15 16" key="1">
    <citation type="submission" date="2014-12" db="EMBL/GenBank/DDBJ databases">
        <title>Draft genome sequence of Paenibacillus kamchatkensis strain B-2647.</title>
        <authorList>
            <person name="Karlyshev A.V."/>
            <person name="Kudryashova E.B."/>
        </authorList>
    </citation>
    <scope>NUCLEOTIDE SEQUENCE [LARGE SCALE GENOMIC DNA]</scope>
    <source>
        <strain evidence="15 16">VKM B-2647</strain>
    </source>
</reference>
<organism evidence="15 16">
    <name type="scientific">Gordoniibacillus kamchatkensis</name>
    <dbReference type="NCBI Taxonomy" id="1590651"/>
    <lineage>
        <taxon>Bacteria</taxon>
        <taxon>Bacillati</taxon>
        <taxon>Bacillota</taxon>
        <taxon>Bacilli</taxon>
        <taxon>Bacillales</taxon>
        <taxon>Paenibacillaceae</taxon>
        <taxon>Gordoniibacillus</taxon>
    </lineage>
</organism>
<feature type="transmembrane region" description="Helical" evidence="13">
    <location>
        <begin position="179"/>
        <end position="198"/>
    </location>
</feature>
<dbReference type="SUPFAM" id="SSF55785">
    <property type="entry name" value="PYP-like sensor domain (PAS domain)"/>
    <property type="match status" value="1"/>
</dbReference>
<evidence type="ECO:0000256" key="6">
    <source>
        <dbReference type="ARBA" id="ARBA00022692"/>
    </source>
</evidence>